<reference evidence="1 2" key="1">
    <citation type="submission" date="2019-06" db="EMBL/GenBank/DDBJ databases">
        <title>Sequencing the genomes of 1000 actinobacteria strains.</title>
        <authorList>
            <person name="Klenk H.-P."/>
        </authorList>
    </citation>
    <scope>NUCLEOTIDE SEQUENCE [LARGE SCALE GENOMIC DNA]</scope>
    <source>
        <strain evidence="1 2">DSM 18607</strain>
    </source>
</reference>
<accession>A0A542E4T2</accession>
<proteinExistence type="predicted"/>
<evidence type="ECO:0000313" key="1">
    <source>
        <dbReference type="EMBL" id="TQJ10274.1"/>
    </source>
</evidence>
<keyword evidence="2" id="KW-1185">Reference proteome</keyword>
<dbReference type="InterPro" id="IPR043758">
    <property type="entry name" value="DUF5703"/>
</dbReference>
<evidence type="ECO:0000313" key="2">
    <source>
        <dbReference type="Proteomes" id="UP000317893"/>
    </source>
</evidence>
<sequence>MGLTMTEYEYRVLSFPRTVSRSDVRRALSEHAEYGQWELARSVVYIGGLRKAWLRRKIIRVRRTA</sequence>
<dbReference type="Pfam" id="PF18963">
    <property type="entry name" value="DUF5703"/>
    <property type="match status" value="1"/>
</dbReference>
<protein>
    <submittedName>
        <fullName evidence="1">Uncharacterized protein</fullName>
    </submittedName>
</protein>
<comment type="caution">
    <text evidence="1">The sequence shown here is derived from an EMBL/GenBank/DDBJ whole genome shotgun (WGS) entry which is preliminary data.</text>
</comment>
<organism evidence="1 2">
    <name type="scientific">Lapillicoccus jejuensis</name>
    <dbReference type="NCBI Taxonomy" id="402171"/>
    <lineage>
        <taxon>Bacteria</taxon>
        <taxon>Bacillati</taxon>
        <taxon>Actinomycetota</taxon>
        <taxon>Actinomycetes</taxon>
        <taxon>Micrococcales</taxon>
        <taxon>Intrasporangiaceae</taxon>
        <taxon>Lapillicoccus</taxon>
    </lineage>
</organism>
<dbReference type="EMBL" id="VFMN01000001">
    <property type="protein sequence ID" value="TQJ10274.1"/>
    <property type="molecule type" value="Genomic_DNA"/>
</dbReference>
<dbReference type="AlphaFoldDB" id="A0A542E4T2"/>
<gene>
    <name evidence="1" type="ORF">FB458_3394</name>
</gene>
<name>A0A542E4T2_9MICO</name>
<dbReference type="Proteomes" id="UP000317893">
    <property type="component" value="Unassembled WGS sequence"/>
</dbReference>